<dbReference type="PROSITE" id="PS51152">
    <property type="entry name" value="NFYA_HAP2_2"/>
    <property type="match status" value="1"/>
</dbReference>
<comment type="similarity">
    <text evidence="8">Belongs to the NFYA/HAP2 subunit family.</text>
</comment>
<evidence type="ECO:0000256" key="5">
    <source>
        <dbReference type="ARBA" id="ARBA00023163"/>
    </source>
</evidence>
<evidence type="ECO:0000313" key="10">
    <source>
        <dbReference type="EMBL" id="OWM67229.1"/>
    </source>
</evidence>
<keyword evidence="2 8" id="KW-0805">Transcription regulation</keyword>
<proteinExistence type="inferred from homology"/>
<gene>
    <name evidence="10" type="ORF">CDL15_Pgr000681</name>
</gene>
<dbReference type="InterPro" id="IPR001289">
    <property type="entry name" value="NFYA"/>
</dbReference>
<evidence type="ECO:0000313" key="11">
    <source>
        <dbReference type="Proteomes" id="UP000197138"/>
    </source>
</evidence>
<evidence type="ECO:0000256" key="1">
    <source>
        <dbReference type="ARBA" id="ARBA00004123"/>
    </source>
</evidence>
<sequence length="268" mass="29703">MSEKVDTFSSQPWWDEIRHDATADLLKGSMIDFSSDGNGGLGSKIINLEKTTPHDQSDTRKLAGIDVVSQPDKLFGSEQQHRQQASSAFHPTRRSDLVQPSKQELIDHSMPHLHCLGMHSSRAVLPLGVAEEPVYVNAKQYHGILRRRQVRAKAELEKKLIKVRRPYLHESRHLHAMRRARGCGGRFLDTKKLGNGSSAGNASTNPDSRASTEKTGSEQTSFGSLSSESVPFNLSLGEPQPTGHDQMGFHLFSHHTLSDSRAAELRDP</sequence>
<accession>A0A218W3W6</accession>
<dbReference type="InterPro" id="IPR018362">
    <property type="entry name" value="CCAAT-binding_factor_CS"/>
</dbReference>
<keyword evidence="3 8" id="KW-0238">DNA-binding</keyword>
<dbReference type="Gene3D" id="6.10.250.2430">
    <property type="match status" value="1"/>
</dbReference>
<dbReference type="PRINTS" id="PR00616">
    <property type="entry name" value="CCAATSUBUNTB"/>
</dbReference>
<dbReference type="Proteomes" id="UP000197138">
    <property type="component" value="Unassembled WGS sequence"/>
</dbReference>
<comment type="caution">
    <text evidence="10">The sequence shown here is derived from an EMBL/GenBank/DDBJ whole genome shotgun (WGS) entry which is preliminary data.</text>
</comment>
<dbReference type="Pfam" id="PF02045">
    <property type="entry name" value="CBFB_NFYA"/>
    <property type="match status" value="1"/>
</dbReference>
<evidence type="ECO:0000256" key="3">
    <source>
        <dbReference type="ARBA" id="ARBA00023125"/>
    </source>
</evidence>
<evidence type="ECO:0000256" key="9">
    <source>
        <dbReference type="SAM" id="MobiDB-lite"/>
    </source>
</evidence>
<dbReference type="PANTHER" id="PTHR12632">
    <property type="entry name" value="TRANSCRIPTION FACTOR NF-Y ALPHA-RELATED"/>
    <property type="match status" value="1"/>
</dbReference>
<feature type="compositionally biased region" description="Polar residues" evidence="9">
    <location>
        <begin position="217"/>
        <end position="232"/>
    </location>
</feature>
<reference evidence="11" key="1">
    <citation type="journal article" date="2017" name="Plant J.">
        <title>The pomegranate (Punica granatum L.) genome and the genomics of punicalagin biosynthesis.</title>
        <authorList>
            <person name="Qin G."/>
            <person name="Xu C."/>
            <person name="Ming R."/>
            <person name="Tang H."/>
            <person name="Guyot R."/>
            <person name="Kramer E.M."/>
            <person name="Hu Y."/>
            <person name="Yi X."/>
            <person name="Qi Y."/>
            <person name="Xu X."/>
            <person name="Gao Z."/>
            <person name="Pan H."/>
            <person name="Jian J."/>
            <person name="Tian Y."/>
            <person name="Yue Z."/>
            <person name="Xu Y."/>
        </authorList>
    </citation>
    <scope>NUCLEOTIDE SEQUENCE [LARGE SCALE GENOMIC DNA]</scope>
    <source>
        <strain evidence="11">cv. Dabenzi</strain>
    </source>
</reference>
<evidence type="ECO:0000256" key="8">
    <source>
        <dbReference type="RuleBase" id="RU367155"/>
    </source>
</evidence>
<evidence type="ECO:0000256" key="7">
    <source>
        <dbReference type="ARBA" id="ARBA00025911"/>
    </source>
</evidence>
<evidence type="ECO:0000256" key="4">
    <source>
        <dbReference type="ARBA" id="ARBA00023159"/>
    </source>
</evidence>
<keyword evidence="6 8" id="KW-0539">Nucleus</keyword>
<dbReference type="PROSITE" id="PS00686">
    <property type="entry name" value="NFYA_HAP2_1"/>
    <property type="match status" value="1"/>
</dbReference>
<keyword evidence="4" id="KW-0010">Activator</keyword>
<dbReference type="EMBL" id="MTKT01005400">
    <property type="protein sequence ID" value="OWM67229.1"/>
    <property type="molecule type" value="Genomic_DNA"/>
</dbReference>
<keyword evidence="5 8" id="KW-0804">Transcription</keyword>
<comment type="subunit">
    <text evidence="7">Heterotrimeric transcription factor composed of three components, NF-YA, NF-YB and NF-YC. NF-YB and NF-YC must interact and dimerize for NF-YA association and DNA binding.</text>
</comment>
<feature type="region of interest" description="Disordered" evidence="9">
    <location>
        <begin position="75"/>
        <end position="99"/>
    </location>
</feature>
<dbReference type="GO" id="GO:0003700">
    <property type="term" value="F:DNA-binding transcription factor activity"/>
    <property type="evidence" value="ECO:0007669"/>
    <property type="project" value="UniProtKB-UniRule"/>
</dbReference>
<feature type="compositionally biased region" description="Polar residues" evidence="9">
    <location>
        <begin position="195"/>
        <end position="209"/>
    </location>
</feature>
<name>A0A218W3W6_PUNGR</name>
<dbReference type="SMART" id="SM00521">
    <property type="entry name" value="CBF"/>
    <property type="match status" value="1"/>
</dbReference>
<evidence type="ECO:0000256" key="6">
    <source>
        <dbReference type="ARBA" id="ARBA00023242"/>
    </source>
</evidence>
<organism evidence="10 11">
    <name type="scientific">Punica granatum</name>
    <name type="common">Pomegranate</name>
    <dbReference type="NCBI Taxonomy" id="22663"/>
    <lineage>
        <taxon>Eukaryota</taxon>
        <taxon>Viridiplantae</taxon>
        <taxon>Streptophyta</taxon>
        <taxon>Embryophyta</taxon>
        <taxon>Tracheophyta</taxon>
        <taxon>Spermatophyta</taxon>
        <taxon>Magnoliopsida</taxon>
        <taxon>eudicotyledons</taxon>
        <taxon>Gunneridae</taxon>
        <taxon>Pentapetalae</taxon>
        <taxon>rosids</taxon>
        <taxon>malvids</taxon>
        <taxon>Myrtales</taxon>
        <taxon>Lythraceae</taxon>
        <taxon>Punica</taxon>
    </lineage>
</organism>
<comment type="subcellular location">
    <subcellularLocation>
        <location evidence="1 8">Nucleus</location>
    </subcellularLocation>
</comment>
<dbReference type="GO" id="GO:0016602">
    <property type="term" value="C:CCAAT-binding factor complex"/>
    <property type="evidence" value="ECO:0007669"/>
    <property type="project" value="InterPro"/>
</dbReference>
<dbReference type="GO" id="GO:0003677">
    <property type="term" value="F:DNA binding"/>
    <property type="evidence" value="ECO:0007669"/>
    <property type="project" value="UniProtKB-KW"/>
</dbReference>
<comment type="function">
    <text evidence="8">Component of the sequence-specific heterotrimeric transcription factor (NF-Y) which specifically recognizes a 5'-CCAAT-3' box motif found in the promoters of its target genes.</text>
</comment>
<dbReference type="AlphaFoldDB" id="A0A218W3W6"/>
<evidence type="ECO:0000256" key="2">
    <source>
        <dbReference type="ARBA" id="ARBA00023015"/>
    </source>
</evidence>
<feature type="region of interest" description="Disordered" evidence="9">
    <location>
        <begin position="187"/>
        <end position="250"/>
    </location>
</feature>
<protein>
    <recommendedName>
        <fullName evidence="8">Nuclear transcription factor Y subunit</fullName>
    </recommendedName>
</protein>